<dbReference type="InterPro" id="IPR026960">
    <property type="entry name" value="RVT-Znf"/>
</dbReference>
<protein>
    <recommendedName>
        <fullName evidence="1">Reverse transcriptase zinc-binding domain-containing protein</fullName>
    </recommendedName>
</protein>
<evidence type="ECO:0000259" key="1">
    <source>
        <dbReference type="Pfam" id="PF13966"/>
    </source>
</evidence>
<accession>A0AA38SN36</accession>
<sequence>MVLEVLQRKWRVVGESGKKHFWGGRMGGGGWLVRCNIRRGGRMCSVWGNIINAGLEIDKSGVQFSNSSSKLVSVADRGEFEGGGWNWVWGWRRELGELNELNEALEGVLKEKVEEAGYKGRKCGPKTVWLKAVPKKVSIFMCRANLGRLSVRVELDRRGVDLNSVLCPRCEREVESVSHALFGCKKVKGFWMRVGRWWGLDVSSCNSLDEVVDVGRWVATILCLSYLLWSQRIKLVFKGGSGSLEEVLLNFQIKTFEWVNRRDPEIAVDWVTWMSNPSA</sequence>
<gene>
    <name evidence="2" type="ORF">OSB04_025436</name>
</gene>
<dbReference type="EMBL" id="JARYMX010000006">
    <property type="protein sequence ID" value="KAJ9545729.1"/>
    <property type="molecule type" value="Genomic_DNA"/>
</dbReference>
<proteinExistence type="predicted"/>
<feature type="domain" description="Reverse transcriptase zinc-binding" evidence="1">
    <location>
        <begin position="126"/>
        <end position="191"/>
    </location>
</feature>
<dbReference type="AlphaFoldDB" id="A0AA38SN36"/>
<dbReference type="Pfam" id="PF13966">
    <property type="entry name" value="zf-RVT"/>
    <property type="match status" value="1"/>
</dbReference>
<reference evidence="2" key="1">
    <citation type="submission" date="2023-03" db="EMBL/GenBank/DDBJ databases">
        <title>Chromosome-scale reference genome and RAD-based genetic map of yellow starthistle (Centaurea solstitialis) reveal putative structural variation and QTLs associated with invader traits.</title>
        <authorList>
            <person name="Reatini B."/>
            <person name="Cang F.A."/>
            <person name="Jiang Q."/>
            <person name="Mckibben M.T.W."/>
            <person name="Barker M.S."/>
            <person name="Rieseberg L.H."/>
            <person name="Dlugosch K.M."/>
        </authorList>
    </citation>
    <scope>NUCLEOTIDE SEQUENCE</scope>
    <source>
        <strain evidence="2">CAN-66</strain>
        <tissue evidence="2">Leaf</tissue>
    </source>
</reference>
<organism evidence="2 3">
    <name type="scientific">Centaurea solstitialis</name>
    <name type="common">yellow star-thistle</name>
    <dbReference type="NCBI Taxonomy" id="347529"/>
    <lineage>
        <taxon>Eukaryota</taxon>
        <taxon>Viridiplantae</taxon>
        <taxon>Streptophyta</taxon>
        <taxon>Embryophyta</taxon>
        <taxon>Tracheophyta</taxon>
        <taxon>Spermatophyta</taxon>
        <taxon>Magnoliopsida</taxon>
        <taxon>eudicotyledons</taxon>
        <taxon>Gunneridae</taxon>
        <taxon>Pentapetalae</taxon>
        <taxon>asterids</taxon>
        <taxon>campanulids</taxon>
        <taxon>Asterales</taxon>
        <taxon>Asteraceae</taxon>
        <taxon>Carduoideae</taxon>
        <taxon>Cardueae</taxon>
        <taxon>Centaureinae</taxon>
        <taxon>Centaurea</taxon>
    </lineage>
</organism>
<evidence type="ECO:0000313" key="3">
    <source>
        <dbReference type="Proteomes" id="UP001172457"/>
    </source>
</evidence>
<comment type="caution">
    <text evidence="2">The sequence shown here is derived from an EMBL/GenBank/DDBJ whole genome shotgun (WGS) entry which is preliminary data.</text>
</comment>
<keyword evidence="3" id="KW-1185">Reference proteome</keyword>
<name>A0AA38SN36_9ASTR</name>
<dbReference type="Proteomes" id="UP001172457">
    <property type="component" value="Chromosome 6"/>
</dbReference>
<evidence type="ECO:0000313" key="2">
    <source>
        <dbReference type="EMBL" id="KAJ9545729.1"/>
    </source>
</evidence>